<name>A0ABS3E430_9GAMM</name>
<feature type="transmembrane region" description="Helical" evidence="6">
    <location>
        <begin position="61"/>
        <end position="78"/>
    </location>
</feature>
<evidence type="ECO:0000313" key="9">
    <source>
        <dbReference type="Proteomes" id="UP000664293"/>
    </source>
</evidence>
<dbReference type="InterPro" id="IPR051791">
    <property type="entry name" value="Pra-immunoreactive"/>
</dbReference>
<evidence type="ECO:0000256" key="2">
    <source>
        <dbReference type="ARBA" id="ARBA00022475"/>
    </source>
</evidence>
<evidence type="ECO:0000256" key="1">
    <source>
        <dbReference type="ARBA" id="ARBA00004651"/>
    </source>
</evidence>
<evidence type="ECO:0000256" key="3">
    <source>
        <dbReference type="ARBA" id="ARBA00022692"/>
    </source>
</evidence>
<dbReference type="Proteomes" id="UP000664293">
    <property type="component" value="Unassembled WGS sequence"/>
</dbReference>
<keyword evidence="4 6" id="KW-1133">Transmembrane helix</keyword>
<gene>
    <name evidence="8" type="ORF">JF535_04240</name>
</gene>
<dbReference type="PANTHER" id="PTHR36115">
    <property type="entry name" value="PROLINE-RICH ANTIGEN HOMOLOG-RELATED"/>
    <property type="match status" value="1"/>
</dbReference>
<keyword evidence="3 6" id="KW-0812">Transmembrane</keyword>
<dbReference type="InterPro" id="IPR010432">
    <property type="entry name" value="RDD"/>
</dbReference>
<feature type="transmembrane region" description="Helical" evidence="6">
    <location>
        <begin position="110"/>
        <end position="129"/>
    </location>
</feature>
<evidence type="ECO:0000259" key="7">
    <source>
        <dbReference type="Pfam" id="PF06271"/>
    </source>
</evidence>
<proteinExistence type="predicted"/>
<organism evidence="8 9">
    <name type="scientific">Microbulbifer salipaludis</name>
    <dbReference type="NCBI Taxonomy" id="187980"/>
    <lineage>
        <taxon>Bacteria</taxon>
        <taxon>Pseudomonadati</taxon>
        <taxon>Pseudomonadota</taxon>
        <taxon>Gammaproteobacteria</taxon>
        <taxon>Cellvibrionales</taxon>
        <taxon>Microbulbiferaceae</taxon>
        <taxon>Microbulbifer</taxon>
    </lineage>
</organism>
<comment type="caution">
    <text evidence="8">The sequence shown here is derived from an EMBL/GenBank/DDBJ whole genome shotgun (WGS) entry which is preliminary data.</text>
</comment>
<dbReference type="RefSeq" id="WP_206999437.1">
    <property type="nucleotide sequence ID" value="NZ_JAEKJR010000001.1"/>
</dbReference>
<feature type="domain" description="RDD" evidence="7">
    <location>
        <begin position="15"/>
        <end position="141"/>
    </location>
</feature>
<reference evidence="8 9" key="1">
    <citation type="submission" date="2020-12" db="EMBL/GenBank/DDBJ databases">
        <title>Oil enriched cultivation method for isolating marine PHA-producing bacteria.</title>
        <authorList>
            <person name="Zheng W."/>
            <person name="Yu S."/>
            <person name="Huang Y."/>
        </authorList>
    </citation>
    <scope>NUCLEOTIDE SEQUENCE [LARGE SCALE GENOMIC DNA]</scope>
    <source>
        <strain evidence="8 9">SN0-2</strain>
    </source>
</reference>
<evidence type="ECO:0000313" key="8">
    <source>
        <dbReference type="EMBL" id="MBN8430059.1"/>
    </source>
</evidence>
<keyword evidence="9" id="KW-1185">Reference proteome</keyword>
<accession>A0ABS3E430</accession>
<sequence>MRTAGPPPPDIPLEYTGFWPRVGASIIDTLIIIVITLPLLLLIYGWAYIESDALFFGTADVLINWVFPCIAIIAFWVYKQATPGKMVLEAKIVDATTGDKPSLKQYIIRYLGYFISTIPLGLGLLWVAWDERKQGWHDKMARTVVVNPEKKVSANDQVASS</sequence>
<feature type="transmembrane region" description="Helical" evidence="6">
    <location>
        <begin position="30"/>
        <end position="49"/>
    </location>
</feature>
<evidence type="ECO:0000256" key="5">
    <source>
        <dbReference type="ARBA" id="ARBA00023136"/>
    </source>
</evidence>
<evidence type="ECO:0000256" key="4">
    <source>
        <dbReference type="ARBA" id="ARBA00022989"/>
    </source>
</evidence>
<dbReference type="EMBL" id="JAEKJR010000001">
    <property type="protein sequence ID" value="MBN8430059.1"/>
    <property type="molecule type" value="Genomic_DNA"/>
</dbReference>
<keyword evidence="5 6" id="KW-0472">Membrane</keyword>
<comment type="subcellular location">
    <subcellularLocation>
        <location evidence="1">Cell membrane</location>
        <topology evidence="1">Multi-pass membrane protein</topology>
    </subcellularLocation>
</comment>
<dbReference type="Pfam" id="PF06271">
    <property type="entry name" value="RDD"/>
    <property type="match status" value="1"/>
</dbReference>
<protein>
    <submittedName>
        <fullName evidence="8">RDD family protein</fullName>
    </submittedName>
</protein>
<evidence type="ECO:0000256" key="6">
    <source>
        <dbReference type="SAM" id="Phobius"/>
    </source>
</evidence>
<dbReference type="PANTHER" id="PTHR36115:SF4">
    <property type="entry name" value="MEMBRANE PROTEIN"/>
    <property type="match status" value="1"/>
</dbReference>
<keyword evidence="2" id="KW-1003">Cell membrane</keyword>